<evidence type="ECO:0000256" key="5">
    <source>
        <dbReference type="PROSITE-ProRule" id="PRU01248"/>
    </source>
</evidence>
<name>A0AB74TWA3_9LACT</name>
<dbReference type="RefSeq" id="WP_347298451.1">
    <property type="nucleotide sequence ID" value="NZ_CP142434.1"/>
</dbReference>
<keyword evidence="3 5" id="KW-0238">DNA-binding</keyword>
<dbReference type="PANTHER" id="PTHR30629:SF2">
    <property type="entry name" value="PROPHAGE INTEGRASE INTS-RELATED"/>
    <property type="match status" value="1"/>
</dbReference>
<feature type="domain" description="Tyr recombinase" evidence="6">
    <location>
        <begin position="171"/>
        <end position="363"/>
    </location>
</feature>
<dbReference type="Gene3D" id="1.10.443.10">
    <property type="entry name" value="Intergrase catalytic core"/>
    <property type="match status" value="1"/>
</dbReference>
<evidence type="ECO:0000256" key="4">
    <source>
        <dbReference type="ARBA" id="ARBA00023172"/>
    </source>
</evidence>
<reference evidence="8" key="1">
    <citation type="submission" date="2023-12" db="EMBL/GenBank/DDBJ databases">
        <title>Dolosigranulum savutii sp. nov. isolated from human upper respiratory samples collected in Botswana.</title>
        <authorList>
            <person name="Kelly M.S."/>
        </authorList>
    </citation>
    <scope>NUCLEOTIDE SEQUENCE</scope>
    <source>
        <strain evidence="8">MSK312</strain>
    </source>
</reference>
<dbReference type="AlphaFoldDB" id="A0AB74TWA3"/>
<evidence type="ECO:0000256" key="2">
    <source>
        <dbReference type="ARBA" id="ARBA00022908"/>
    </source>
</evidence>
<comment type="similarity">
    <text evidence="1">Belongs to the 'phage' integrase family.</text>
</comment>
<dbReference type="CDD" id="cd01189">
    <property type="entry name" value="INT_ICEBs1_C_like"/>
    <property type="match status" value="1"/>
</dbReference>
<keyword evidence="4" id="KW-0233">DNA recombination</keyword>
<dbReference type="InterPro" id="IPR044068">
    <property type="entry name" value="CB"/>
</dbReference>
<dbReference type="InterPro" id="IPR050808">
    <property type="entry name" value="Phage_Integrase"/>
</dbReference>
<accession>A0AB74TWA3</accession>
<dbReference type="InterPro" id="IPR013762">
    <property type="entry name" value="Integrase-like_cat_sf"/>
</dbReference>
<dbReference type="InterPro" id="IPR010998">
    <property type="entry name" value="Integrase_recombinase_N"/>
</dbReference>
<keyword evidence="2" id="KW-0229">DNA integration</keyword>
<evidence type="ECO:0000313" key="8">
    <source>
        <dbReference type="EMBL" id="XBC48463.1"/>
    </source>
</evidence>
<dbReference type="InterPro" id="IPR002104">
    <property type="entry name" value="Integrase_catalytic"/>
</dbReference>
<dbReference type="PROSITE" id="PS51900">
    <property type="entry name" value="CB"/>
    <property type="match status" value="1"/>
</dbReference>
<dbReference type="SUPFAM" id="SSF56349">
    <property type="entry name" value="DNA breaking-rejoining enzymes"/>
    <property type="match status" value="1"/>
</dbReference>
<dbReference type="GO" id="GO:0006310">
    <property type="term" value="P:DNA recombination"/>
    <property type="evidence" value="ECO:0007669"/>
    <property type="project" value="UniProtKB-KW"/>
</dbReference>
<dbReference type="Pfam" id="PF00589">
    <property type="entry name" value="Phage_integrase"/>
    <property type="match status" value="1"/>
</dbReference>
<evidence type="ECO:0000256" key="1">
    <source>
        <dbReference type="ARBA" id="ARBA00008857"/>
    </source>
</evidence>
<dbReference type="EMBL" id="CP142434">
    <property type="protein sequence ID" value="XBC48463.1"/>
    <property type="molecule type" value="Genomic_DNA"/>
</dbReference>
<evidence type="ECO:0000259" key="6">
    <source>
        <dbReference type="PROSITE" id="PS51898"/>
    </source>
</evidence>
<evidence type="ECO:0000259" key="7">
    <source>
        <dbReference type="PROSITE" id="PS51900"/>
    </source>
</evidence>
<dbReference type="Gene3D" id="1.10.150.130">
    <property type="match status" value="1"/>
</dbReference>
<sequence length="369" mass="43972">MTMWIEELKNGKYKYVERYEDPLTGKMHKVSLTSTKHNARVEKEMTKRLLKKIEQKKSRNVIEDITFNKLADEWLSLYQQRVKPSTYVTTKNTLNAILSEFSDFKLKKIRPAHINQFLLERHAEGIGATTLSIYKSLFERLFKHAVMYDYLKENPVRDKIHLPVQSKNQKPEFKYLERDELRGLIDFLNDNGYEEFARFTLLMANLGTRFGELASVRFEDIDFEENKINIDRTFSRVTYDYQTPKTGTRQIYFHDDMKPVLKQQIKYAKMKLLRQGHDKNNTLLFKNNRNTPIVVEKYNRELKQFKDGLTSHWLRHTYISLMVEQGVNTRIIAEQVGHADTTMIDQIYSHFTQTMKQQQKEMQKQFKVL</sequence>
<gene>
    <name evidence="8" type="ORF">VUQ09_03470</name>
</gene>
<dbReference type="InterPro" id="IPR004107">
    <property type="entry name" value="Integrase_SAM-like_N"/>
</dbReference>
<proteinExistence type="inferred from homology"/>
<dbReference type="PROSITE" id="PS51898">
    <property type="entry name" value="TYR_RECOMBINASE"/>
    <property type="match status" value="1"/>
</dbReference>
<dbReference type="Pfam" id="PF14659">
    <property type="entry name" value="Phage_int_SAM_3"/>
    <property type="match status" value="1"/>
</dbReference>
<feature type="domain" description="Core-binding (CB)" evidence="7">
    <location>
        <begin position="65"/>
        <end position="146"/>
    </location>
</feature>
<dbReference type="GO" id="GO:0003677">
    <property type="term" value="F:DNA binding"/>
    <property type="evidence" value="ECO:0007669"/>
    <property type="project" value="UniProtKB-UniRule"/>
</dbReference>
<dbReference type="GO" id="GO:0015074">
    <property type="term" value="P:DNA integration"/>
    <property type="evidence" value="ECO:0007669"/>
    <property type="project" value="UniProtKB-KW"/>
</dbReference>
<organism evidence="8">
    <name type="scientific">Dolosigranulum savutiense</name>
    <dbReference type="NCBI Taxonomy" id="3110288"/>
    <lineage>
        <taxon>Bacteria</taxon>
        <taxon>Bacillati</taxon>
        <taxon>Bacillota</taxon>
        <taxon>Bacilli</taxon>
        <taxon>Lactobacillales</taxon>
        <taxon>Carnobacteriaceae</taxon>
        <taxon>Dolosigranulum</taxon>
    </lineage>
</organism>
<evidence type="ECO:0000256" key="3">
    <source>
        <dbReference type="ARBA" id="ARBA00023125"/>
    </source>
</evidence>
<dbReference type="PANTHER" id="PTHR30629">
    <property type="entry name" value="PROPHAGE INTEGRASE"/>
    <property type="match status" value="1"/>
</dbReference>
<dbReference type="InterPro" id="IPR011010">
    <property type="entry name" value="DNA_brk_join_enz"/>
</dbReference>
<protein>
    <submittedName>
        <fullName evidence="8">Tyrosine-type recombinase/integrase</fullName>
    </submittedName>
</protein>